<evidence type="ECO:0000256" key="14">
    <source>
        <dbReference type="RuleBase" id="RU000454"/>
    </source>
</evidence>
<evidence type="ECO:0000256" key="13">
    <source>
        <dbReference type="PIRSR" id="PIRSR601461-2"/>
    </source>
</evidence>
<keyword evidence="11 13" id="KW-1015">Disulfide bond</keyword>
<keyword evidence="8 14" id="KW-0064">Aspartyl protease</keyword>
<feature type="active site" evidence="12">
    <location>
        <position position="346"/>
    </location>
</feature>
<reference evidence="18 19" key="1">
    <citation type="journal article" date="2009" name="Nature">
        <title>Evolution of pathogenicity and sexual reproduction in eight Candida genomes.</title>
        <authorList>
            <person name="Butler G."/>
            <person name="Rasmussen M.D."/>
            <person name="Lin M.F."/>
            <person name="Santos M.A."/>
            <person name="Sakthikumar S."/>
            <person name="Munro C.A."/>
            <person name="Rheinbay E."/>
            <person name="Grabherr M."/>
            <person name="Forche A."/>
            <person name="Reedy J.L."/>
            <person name="Agrafioti I."/>
            <person name="Arnaud M.B."/>
            <person name="Bates S."/>
            <person name="Brown A.J."/>
            <person name="Brunke S."/>
            <person name="Costanzo M.C."/>
            <person name="Fitzpatrick D.A."/>
            <person name="de Groot P.W."/>
            <person name="Harris D."/>
            <person name="Hoyer L.L."/>
            <person name="Hube B."/>
            <person name="Klis F.M."/>
            <person name="Kodira C."/>
            <person name="Lennard N."/>
            <person name="Logue M.E."/>
            <person name="Martin R."/>
            <person name="Neiman A.M."/>
            <person name="Nikolaou E."/>
            <person name="Quail M.A."/>
            <person name="Quinn J."/>
            <person name="Santos M.C."/>
            <person name="Schmitzberger F.F."/>
            <person name="Sherlock G."/>
            <person name="Shah P."/>
            <person name="Silverstein K.A."/>
            <person name="Skrzypek M.S."/>
            <person name="Soll D."/>
            <person name="Staggs R."/>
            <person name="Stansfield I."/>
            <person name="Stumpf M.P."/>
            <person name="Sudbery P.E."/>
            <person name="Srikantha T."/>
            <person name="Zeng Q."/>
            <person name="Berman J."/>
            <person name="Berriman M."/>
            <person name="Heitman J."/>
            <person name="Gow N.A."/>
            <person name="Lorenz M.C."/>
            <person name="Birren B.W."/>
            <person name="Kellis M."/>
            <person name="Cuomo C.A."/>
        </authorList>
    </citation>
    <scope>NUCLEOTIDE SEQUENCE [LARGE SCALE GENOMIC DNA]</scope>
    <source>
        <strain evidence="19">ATCC MYA-3404 / T1</strain>
    </source>
</reference>
<feature type="compositionally biased region" description="Polar residues" evidence="15">
    <location>
        <begin position="125"/>
        <end position="136"/>
    </location>
</feature>
<feature type="compositionally biased region" description="Low complexity" evidence="15">
    <location>
        <begin position="155"/>
        <end position="180"/>
    </location>
</feature>
<evidence type="ECO:0000256" key="2">
    <source>
        <dbReference type="ARBA" id="ARBA00004613"/>
    </source>
</evidence>
<dbReference type="Gene3D" id="2.40.70.10">
    <property type="entry name" value="Acid Proteases"/>
    <property type="match status" value="2"/>
</dbReference>
<evidence type="ECO:0000259" key="17">
    <source>
        <dbReference type="PROSITE" id="PS51767"/>
    </source>
</evidence>
<dbReference type="AlphaFoldDB" id="C5MEJ8"/>
<dbReference type="InterPro" id="IPR021109">
    <property type="entry name" value="Peptidase_aspartic_dom_sf"/>
</dbReference>
<dbReference type="InterPro" id="IPR001969">
    <property type="entry name" value="Aspartic_peptidase_AS"/>
</dbReference>
<feature type="domain" description="Peptidase A1" evidence="17">
    <location>
        <begin position="328"/>
        <end position="678"/>
    </location>
</feature>
<dbReference type="PANTHER" id="PTHR47966:SF65">
    <property type="entry name" value="ASPARTIC-TYPE ENDOPEPTIDASE"/>
    <property type="match status" value="1"/>
</dbReference>
<feature type="signal peptide" evidence="16">
    <location>
        <begin position="1"/>
        <end position="17"/>
    </location>
</feature>
<feature type="region of interest" description="Disordered" evidence="15">
    <location>
        <begin position="213"/>
        <end position="310"/>
    </location>
</feature>
<dbReference type="HOGENOM" id="CLU_013253_9_1_1"/>
<organism evidence="18 19">
    <name type="scientific">Candida tropicalis (strain ATCC MYA-3404 / T1)</name>
    <name type="common">Yeast</name>
    <dbReference type="NCBI Taxonomy" id="294747"/>
    <lineage>
        <taxon>Eukaryota</taxon>
        <taxon>Fungi</taxon>
        <taxon>Dikarya</taxon>
        <taxon>Ascomycota</taxon>
        <taxon>Saccharomycotina</taxon>
        <taxon>Pichiomycetes</taxon>
        <taxon>Debaryomycetaceae</taxon>
        <taxon>Candida/Lodderomyces clade</taxon>
        <taxon>Candida</taxon>
    </lineage>
</organism>
<evidence type="ECO:0000256" key="6">
    <source>
        <dbReference type="ARBA" id="ARBA00022670"/>
    </source>
</evidence>
<gene>
    <name evidence="18" type="ORF">CTRG_04491</name>
</gene>
<evidence type="ECO:0000256" key="15">
    <source>
        <dbReference type="SAM" id="MobiDB-lite"/>
    </source>
</evidence>
<dbReference type="FunFam" id="2.40.70.10:FF:000011">
    <property type="entry name" value="Aspartic protease"/>
    <property type="match status" value="1"/>
</dbReference>
<evidence type="ECO:0000256" key="11">
    <source>
        <dbReference type="ARBA" id="ARBA00023157"/>
    </source>
</evidence>
<dbReference type="PRINTS" id="PR00792">
    <property type="entry name" value="PEPSIN"/>
</dbReference>
<dbReference type="GO" id="GO:0005576">
    <property type="term" value="C:extracellular region"/>
    <property type="evidence" value="ECO:0007669"/>
    <property type="project" value="UniProtKB-SubCell"/>
</dbReference>
<feature type="chain" id="PRO_5002953377" description="candidapepsin" evidence="16">
    <location>
        <begin position="18"/>
        <end position="692"/>
    </location>
</feature>
<dbReference type="GO" id="GO:0004190">
    <property type="term" value="F:aspartic-type endopeptidase activity"/>
    <property type="evidence" value="ECO:0007669"/>
    <property type="project" value="UniProtKB-KW"/>
</dbReference>
<evidence type="ECO:0000256" key="3">
    <source>
        <dbReference type="ARBA" id="ARBA00007447"/>
    </source>
</evidence>
<evidence type="ECO:0000256" key="9">
    <source>
        <dbReference type="ARBA" id="ARBA00022801"/>
    </source>
</evidence>
<keyword evidence="7 16" id="KW-0732">Signal</keyword>
<dbReference type="STRING" id="294747.C5MEJ8"/>
<evidence type="ECO:0000256" key="5">
    <source>
        <dbReference type="ARBA" id="ARBA00022525"/>
    </source>
</evidence>
<keyword evidence="5" id="KW-0964">Secreted</keyword>
<comment type="subcellular location">
    <subcellularLocation>
        <location evidence="2">Secreted</location>
    </subcellularLocation>
</comment>
<dbReference type="KEGG" id="ctp:CTRG_04491"/>
<dbReference type="SUPFAM" id="SSF50630">
    <property type="entry name" value="Acid proteases"/>
    <property type="match status" value="1"/>
</dbReference>
<dbReference type="VEuPathDB" id="FungiDB:CTRG_04491"/>
<evidence type="ECO:0000256" key="16">
    <source>
        <dbReference type="SAM" id="SignalP"/>
    </source>
</evidence>
<name>C5MEJ8_CANTT</name>
<evidence type="ECO:0000256" key="10">
    <source>
        <dbReference type="ARBA" id="ARBA00023145"/>
    </source>
</evidence>
<dbReference type="RefSeq" id="XP_002550193.1">
    <property type="nucleotide sequence ID" value="XM_002550147.1"/>
</dbReference>
<evidence type="ECO:0000256" key="8">
    <source>
        <dbReference type="ARBA" id="ARBA00022750"/>
    </source>
</evidence>
<dbReference type="Pfam" id="PF00026">
    <property type="entry name" value="Asp"/>
    <property type="match status" value="2"/>
</dbReference>
<dbReference type="PANTHER" id="PTHR47966">
    <property type="entry name" value="BETA-SITE APP-CLEAVING ENZYME, ISOFORM A-RELATED"/>
    <property type="match status" value="1"/>
</dbReference>
<dbReference type="InterPro" id="IPR001461">
    <property type="entry name" value="Aspartic_peptidase_A1"/>
</dbReference>
<dbReference type="eggNOG" id="KOG1339">
    <property type="taxonomic scope" value="Eukaryota"/>
</dbReference>
<comment type="catalytic activity">
    <reaction evidence="1">
        <text>Preferential cleavage at the carboxyl of hydrophobic amino acids, but fails to cleave 15-Leu-|-Tyr-16, 16-Tyr-|-Leu-17 and 24-Phe-|-Phe-25 of insulin B chain. Activates trypsinogen, and degrades keratin.</text>
        <dbReference type="EC" id="3.4.23.24"/>
    </reaction>
</comment>
<dbReference type="EC" id="3.4.23.24" evidence="4"/>
<evidence type="ECO:0000256" key="7">
    <source>
        <dbReference type="ARBA" id="ARBA00022729"/>
    </source>
</evidence>
<dbReference type="PROSITE" id="PS00141">
    <property type="entry name" value="ASP_PROTEASE"/>
    <property type="match status" value="2"/>
</dbReference>
<keyword evidence="6 14" id="KW-0645">Protease</keyword>
<keyword evidence="19" id="KW-1185">Reference proteome</keyword>
<dbReference type="EMBL" id="GG692400">
    <property type="protein sequence ID" value="EER31708.1"/>
    <property type="molecule type" value="Genomic_DNA"/>
</dbReference>
<dbReference type="CDD" id="cd05474">
    <property type="entry name" value="SAP_like"/>
    <property type="match status" value="1"/>
</dbReference>
<feature type="disulfide bond" evidence="13">
    <location>
        <begin position="604"/>
        <end position="644"/>
    </location>
</feature>
<dbReference type="OrthoDB" id="771136at2759"/>
<protein>
    <recommendedName>
        <fullName evidence="4">candidapepsin</fullName>
        <ecNumber evidence="4">3.4.23.24</ecNumber>
    </recommendedName>
</protein>
<dbReference type="InterPro" id="IPR033876">
    <property type="entry name" value="SAP-like"/>
</dbReference>
<evidence type="ECO:0000256" key="1">
    <source>
        <dbReference type="ARBA" id="ARBA00001675"/>
    </source>
</evidence>
<feature type="region of interest" description="Disordered" evidence="15">
    <location>
        <begin position="124"/>
        <end position="181"/>
    </location>
</feature>
<evidence type="ECO:0000313" key="18">
    <source>
        <dbReference type="EMBL" id="EER31708.1"/>
    </source>
</evidence>
<feature type="active site" evidence="12">
    <location>
        <position position="568"/>
    </location>
</feature>
<dbReference type="Proteomes" id="UP000002037">
    <property type="component" value="Unassembled WGS sequence"/>
</dbReference>
<keyword evidence="10" id="KW-0865">Zymogen</keyword>
<feature type="compositionally biased region" description="Low complexity" evidence="15">
    <location>
        <begin position="294"/>
        <end position="309"/>
    </location>
</feature>
<dbReference type="GO" id="GO:0006508">
    <property type="term" value="P:proteolysis"/>
    <property type="evidence" value="ECO:0007669"/>
    <property type="project" value="UniProtKB-KW"/>
</dbReference>
<feature type="compositionally biased region" description="Low complexity" evidence="15">
    <location>
        <begin position="213"/>
        <end position="287"/>
    </location>
</feature>
<sequence>MQKVLLELLLLSSTALAVIGDGFIVLPVDKIQTGVGSSNFPNRVPIFDLVEGVSKSFQQDVENINNMIQPIFGNGVFTSNSKYESSSDDKGSSWKFEASYGYSYEGTTQTIVYNNGVPTTLGVPAQSQSTLPVSNKDQVDTSSSSSSLASGEQKSPSTTGQSPTTTPSATTITAGTTVTGGFPGNLPLGLTAIPTEFWRILGLLSSATPTATSESVAATSVSSTVQTTSSSTSSVVTSSSVAASSKKESSSAAAATSSSSTSVPTTEQSSSAAEATSSAKASSSATSSEKESESASSSESAPSSESSTPVQRETGAFFLTLDNAQTLYYATLKVGTPEQEVQVMIDTGSSDLWFISHENSQCKSNGGSVDCSKYGTFDYSKSSSWHDNETEYSISYFDGDKATGTMGQDNITFAPGFSLENANFAVINNTSSKIGVLGVGYPELEAVKPKYVNLPFAMKEQNLIAKVAYSLYLDSRHATQGYILFGGIDHAKYTGELKAIDIVQSNGKYVYSQIPLTAVVSSLNNYTGAYDAPTVNGTHPPKVGAAIYNGTDSFNGGVDLGSKPALLDSGTTYSYLPREQVEAIVSLFGNVTYNEQGKAYEMPCWVGNDGNYLEFNFNNEQYIQVPTSEFVISVGTNSKGVQQCVFGMLPGSSSILGDNFMRSVYAVFDLEDNTISIAPASFNDEHQIVPIE</sequence>
<evidence type="ECO:0000256" key="4">
    <source>
        <dbReference type="ARBA" id="ARBA00013207"/>
    </source>
</evidence>
<dbReference type="PROSITE" id="PS51767">
    <property type="entry name" value="PEPTIDASE_A1"/>
    <property type="match status" value="1"/>
</dbReference>
<evidence type="ECO:0000313" key="19">
    <source>
        <dbReference type="Proteomes" id="UP000002037"/>
    </source>
</evidence>
<dbReference type="InterPro" id="IPR033121">
    <property type="entry name" value="PEPTIDASE_A1"/>
</dbReference>
<comment type="similarity">
    <text evidence="3 14">Belongs to the peptidase A1 family.</text>
</comment>
<evidence type="ECO:0000256" key="12">
    <source>
        <dbReference type="PIRSR" id="PIRSR601461-1"/>
    </source>
</evidence>
<accession>C5MEJ8</accession>
<dbReference type="GeneID" id="8299860"/>
<proteinExistence type="inferred from homology"/>
<keyword evidence="9 14" id="KW-0378">Hydrolase</keyword>